<proteinExistence type="predicted"/>
<dbReference type="AlphaFoldDB" id="A0A232EG84"/>
<comment type="caution">
    <text evidence="1">The sequence shown here is derived from an EMBL/GenBank/DDBJ whole genome shotgun (WGS) entry which is preliminary data.</text>
</comment>
<reference evidence="1 2" key="1">
    <citation type="journal article" date="2017" name="Curr. Biol.">
        <title>The Evolution of Venom by Co-option of Single-Copy Genes.</title>
        <authorList>
            <person name="Martinson E.O."/>
            <person name="Mrinalini"/>
            <person name="Kelkar Y.D."/>
            <person name="Chang C.H."/>
            <person name="Werren J.H."/>
        </authorList>
    </citation>
    <scope>NUCLEOTIDE SEQUENCE [LARGE SCALE GENOMIC DNA]</scope>
    <source>
        <strain evidence="1 2">Alberta</strain>
        <tissue evidence="1">Whole body</tissue>
    </source>
</reference>
<accession>A0A232EG84</accession>
<name>A0A232EG84_9HYME</name>
<organism evidence="1 2">
    <name type="scientific">Trichomalopsis sarcophagae</name>
    <dbReference type="NCBI Taxonomy" id="543379"/>
    <lineage>
        <taxon>Eukaryota</taxon>
        <taxon>Metazoa</taxon>
        <taxon>Ecdysozoa</taxon>
        <taxon>Arthropoda</taxon>
        <taxon>Hexapoda</taxon>
        <taxon>Insecta</taxon>
        <taxon>Pterygota</taxon>
        <taxon>Neoptera</taxon>
        <taxon>Endopterygota</taxon>
        <taxon>Hymenoptera</taxon>
        <taxon>Apocrita</taxon>
        <taxon>Proctotrupomorpha</taxon>
        <taxon>Chalcidoidea</taxon>
        <taxon>Pteromalidae</taxon>
        <taxon>Pteromalinae</taxon>
        <taxon>Trichomalopsis</taxon>
    </lineage>
</organism>
<keyword evidence="2" id="KW-1185">Reference proteome</keyword>
<dbReference type="Proteomes" id="UP000215335">
    <property type="component" value="Unassembled WGS sequence"/>
</dbReference>
<dbReference type="EMBL" id="NNAY01004836">
    <property type="protein sequence ID" value="OXU17357.1"/>
    <property type="molecule type" value="Genomic_DNA"/>
</dbReference>
<sequence length="101" mass="11229">MNIGNLWICTIDQRGASDPLDALQAKWLEPRVQGSGLPDLVSRHKSRPLSTIPELLAVELPDSTILRVRLTDCTFKIPDGLTLFGQTTEHKSEADYAGKHY</sequence>
<gene>
    <name evidence="1" type="ORF">TSAR_008187</name>
</gene>
<evidence type="ECO:0000313" key="1">
    <source>
        <dbReference type="EMBL" id="OXU17357.1"/>
    </source>
</evidence>
<protein>
    <submittedName>
        <fullName evidence="1">Uncharacterized protein</fullName>
    </submittedName>
</protein>
<evidence type="ECO:0000313" key="2">
    <source>
        <dbReference type="Proteomes" id="UP000215335"/>
    </source>
</evidence>